<feature type="region of interest" description="Disordered" evidence="1">
    <location>
        <begin position="312"/>
        <end position="333"/>
    </location>
</feature>
<dbReference type="InParanoid" id="G0NLQ5"/>
<proteinExistence type="predicted"/>
<dbReference type="EMBL" id="GL379906">
    <property type="protein sequence ID" value="EGT33822.1"/>
    <property type="molecule type" value="Genomic_DNA"/>
</dbReference>
<evidence type="ECO:0000313" key="2">
    <source>
        <dbReference type="EMBL" id="EGT33822.1"/>
    </source>
</evidence>
<protein>
    <submittedName>
        <fullName evidence="2">Uncharacterized protein</fullName>
    </submittedName>
</protein>
<feature type="compositionally biased region" description="Polar residues" evidence="1">
    <location>
        <begin position="319"/>
        <end position="333"/>
    </location>
</feature>
<name>G0NLQ5_CAEBE</name>
<reference evidence="3" key="1">
    <citation type="submission" date="2011-07" db="EMBL/GenBank/DDBJ databases">
        <authorList>
            <consortium name="Caenorhabditis brenneri Sequencing and Analysis Consortium"/>
            <person name="Wilson R.K."/>
        </authorList>
    </citation>
    <scope>NUCLEOTIDE SEQUENCE [LARGE SCALE GENOMIC DNA]</scope>
    <source>
        <strain evidence="3">PB2801</strain>
    </source>
</reference>
<feature type="region of interest" description="Disordered" evidence="1">
    <location>
        <begin position="353"/>
        <end position="377"/>
    </location>
</feature>
<dbReference type="HOGENOM" id="CLU_676573_0_0_1"/>
<evidence type="ECO:0000256" key="1">
    <source>
        <dbReference type="SAM" id="MobiDB-lite"/>
    </source>
</evidence>
<keyword evidence="3" id="KW-1185">Reference proteome</keyword>
<feature type="compositionally biased region" description="Basic residues" evidence="1">
    <location>
        <begin position="391"/>
        <end position="407"/>
    </location>
</feature>
<evidence type="ECO:0000313" key="3">
    <source>
        <dbReference type="Proteomes" id="UP000008068"/>
    </source>
</evidence>
<feature type="region of interest" description="Disordered" evidence="1">
    <location>
        <begin position="388"/>
        <end position="407"/>
    </location>
</feature>
<dbReference type="Proteomes" id="UP000008068">
    <property type="component" value="Unassembled WGS sequence"/>
</dbReference>
<gene>
    <name evidence="2" type="ORF">CAEBREN_07026</name>
</gene>
<sequence length="407" mass="45378">MAKTRFSRRKKVKKPVFDVAYRQKDEYIYSHIADNINDLILRPCDDGDRDMEVFSDFHGRGKVEEPVNEDGTVVIEHAVEVRQFLAACPHLDPTHALTLLEDNTMKEAIRIGQTQTMTPRGMIPNWVEKDLEDPLDQDFKKADAKAKKMEKEKLLLGEDYVSEPVRKIKDIRKEMIEAMDPAKIGECYTKIVWPVVVKPKVVQGPKKKMKKGKAKSKNGSKAKELTTKKVIKFCKKNLKADVSTTTAASVPAKHDAVKMPKELTKTKKTGAAKRKKIIRGKSIMMKPKKRESKPMAKENVIKYIKKKMDENKKGLNSAAGPTSVNGGASHSSNMSASVAKPALKVAIKTKSCSTTSTISKRPVKPPKVFAKKGSPGKENVTVIQKFSGAKKAMKARGDKKKKPVLNE</sequence>
<dbReference type="AlphaFoldDB" id="G0NLQ5"/>
<dbReference type="eggNOG" id="ENOG502R0Q3">
    <property type="taxonomic scope" value="Eukaryota"/>
</dbReference>
<organism evidence="3">
    <name type="scientific">Caenorhabditis brenneri</name>
    <name type="common">Nematode worm</name>
    <dbReference type="NCBI Taxonomy" id="135651"/>
    <lineage>
        <taxon>Eukaryota</taxon>
        <taxon>Metazoa</taxon>
        <taxon>Ecdysozoa</taxon>
        <taxon>Nematoda</taxon>
        <taxon>Chromadorea</taxon>
        <taxon>Rhabditida</taxon>
        <taxon>Rhabditina</taxon>
        <taxon>Rhabditomorpha</taxon>
        <taxon>Rhabditoidea</taxon>
        <taxon>Rhabditidae</taxon>
        <taxon>Peloderinae</taxon>
        <taxon>Caenorhabditis</taxon>
    </lineage>
</organism>
<accession>G0NLQ5</accession>